<accession>A0A8J5MTZ9</accession>
<organism evidence="2 3">
    <name type="scientific">Homarus americanus</name>
    <name type="common">American lobster</name>
    <dbReference type="NCBI Taxonomy" id="6706"/>
    <lineage>
        <taxon>Eukaryota</taxon>
        <taxon>Metazoa</taxon>
        <taxon>Ecdysozoa</taxon>
        <taxon>Arthropoda</taxon>
        <taxon>Crustacea</taxon>
        <taxon>Multicrustacea</taxon>
        <taxon>Malacostraca</taxon>
        <taxon>Eumalacostraca</taxon>
        <taxon>Eucarida</taxon>
        <taxon>Decapoda</taxon>
        <taxon>Pleocyemata</taxon>
        <taxon>Astacidea</taxon>
        <taxon>Nephropoidea</taxon>
        <taxon>Nephropidae</taxon>
        <taxon>Homarus</taxon>
    </lineage>
</organism>
<evidence type="ECO:0000256" key="1">
    <source>
        <dbReference type="SAM" id="MobiDB-lite"/>
    </source>
</evidence>
<name>A0A8J5MTZ9_HOMAM</name>
<evidence type="ECO:0000313" key="3">
    <source>
        <dbReference type="Proteomes" id="UP000747542"/>
    </source>
</evidence>
<feature type="region of interest" description="Disordered" evidence="1">
    <location>
        <begin position="1"/>
        <end position="20"/>
    </location>
</feature>
<feature type="compositionally biased region" description="Basic and acidic residues" evidence="1">
    <location>
        <begin position="47"/>
        <end position="61"/>
    </location>
</feature>
<comment type="caution">
    <text evidence="2">The sequence shown here is derived from an EMBL/GenBank/DDBJ whole genome shotgun (WGS) entry which is preliminary data.</text>
</comment>
<proteinExistence type="predicted"/>
<gene>
    <name evidence="2" type="ORF">Hamer_G003498</name>
</gene>
<evidence type="ECO:0000313" key="2">
    <source>
        <dbReference type="EMBL" id="KAG7164330.1"/>
    </source>
</evidence>
<dbReference type="Proteomes" id="UP000747542">
    <property type="component" value="Unassembled WGS sequence"/>
</dbReference>
<protein>
    <submittedName>
        <fullName evidence="2">Uncharacterized protein</fullName>
    </submittedName>
</protein>
<sequence>MEYGHQAKKRKALTNVRSKCASTRHQNQECLKEEKKSAIAAFGQHSPSDRERLTGKEESKVTRARHIMKLNYRDALLRVRRNNQTEEQEQEH</sequence>
<reference evidence="2" key="1">
    <citation type="journal article" date="2021" name="Sci. Adv.">
        <title>The American lobster genome reveals insights on longevity, neural, and immune adaptations.</title>
        <authorList>
            <person name="Polinski J.M."/>
            <person name="Zimin A.V."/>
            <person name="Clark K.F."/>
            <person name="Kohn A.B."/>
            <person name="Sadowski N."/>
            <person name="Timp W."/>
            <person name="Ptitsyn A."/>
            <person name="Khanna P."/>
            <person name="Romanova D.Y."/>
            <person name="Williams P."/>
            <person name="Greenwood S.J."/>
            <person name="Moroz L.L."/>
            <person name="Walt D.R."/>
            <person name="Bodnar A.G."/>
        </authorList>
    </citation>
    <scope>NUCLEOTIDE SEQUENCE</scope>
    <source>
        <strain evidence="2">GMGI-L3</strain>
    </source>
</reference>
<feature type="compositionally biased region" description="Basic residues" evidence="1">
    <location>
        <begin position="1"/>
        <end position="12"/>
    </location>
</feature>
<keyword evidence="3" id="KW-1185">Reference proteome</keyword>
<dbReference type="AlphaFoldDB" id="A0A8J5MTZ9"/>
<dbReference type="EMBL" id="JAHLQT010025476">
    <property type="protein sequence ID" value="KAG7164330.1"/>
    <property type="molecule type" value="Genomic_DNA"/>
</dbReference>
<feature type="region of interest" description="Disordered" evidence="1">
    <location>
        <begin position="42"/>
        <end position="62"/>
    </location>
</feature>